<feature type="transmembrane region" description="Helical" evidence="8">
    <location>
        <begin position="126"/>
        <end position="147"/>
    </location>
</feature>
<dbReference type="InterPro" id="IPR004706">
    <property type="entry name" value="Arsenical-R_Acr3"/>
</dbReference>
<evidence type="ECO:0000256" key="8">
    <source>
        <dbReference type="SAM" id="Phobius"/>
    </source>
</evidence>
<evidence type="ECO:0000256" key="6">
    <source>
        <dbReference type="ARBA" id="ARBA00022989"/>
    </source>
</evidence>
<dbReference type="RefSeq" id="WP_221858355.1">
    <property type="nucleotide sequence ID" value="NZ_JAIKTU010000001.1"/>
</dbReference>
<sequence length="322" mass="36073">MDTKDKFQSLIIIIIAFIGIFIGQLDFISNLSDKLIMPFLTLMLFLLFLQIPFGNIKTSLKNIKFTSTAIIINFIITPMLIFILGKLFLINEADLLIGFVMLTVTPCTDWYLIFTEIAKGNTALGASLLPLNFILQIVLLPLYVLLICGTSIKFNSIELISSTIINLIIPLILSIIIRNIIIKIKGYTYFNETVSKKCCSLQGWFLNLAILSMFASQGKVFLSHPSIFLKLLIPLLLFFFIVFLLGQFIGFKLNMPYEDTAALNLTTLARNSPIALAIAVAYFSDRPMIAVALIVGPLIEIPVLMAVSRILLFKQSRQKECT</sequence>
<dbReference type="Proteomes" id="UP001299068">
    <property type="component" value="Unassembled WGS sequence"/>
</dbReference>
<feature type="transmembrane region" description="Helical" evidence="8">
    <location>
        <begin position="227"/>
        <end position="249"/>
    </location>
</feature>
<feature type="transmembrane region" description="Helical" evidence="8">
    <location>
        <begin position="95"/>
        <end position="114"/>
    </location>
</feature>
<dbReference type="PANTHER" id="PTHR43057:SF1">
    <property type="entry name" value="ARSENICAL-RESISTANCE PROTEIN 3"/>
    <property type="match status" value="1"/>
</dbReference>
<proteinExistence type="inferred from homology"/>
<feature type="transmembrane region" description="Helical" evidence="8">
    <location>
        <begin position="289"/>
        <end position="312"/>
    </location>
</feature>
<keyword evidence="4" id="KW-1003">Cell membrane</keyword>
<evidence type="ECO:0000256" key="3">
    <source>
        <dbReference type="ARBA" id="ARBA00022448"/>
    </source>
</evidence>
<comment type="caution">
    <text evidence="9">The sequence shown here is derived from an EMBL/GenBank/DDBJ whole genome shotgun (WGS) entry which is preliminary data.</text>
</comment>
<name>A0ABS7KT61_CLOSR</name>
<keyword evidence="6 8" id="KW-1133">Transmembrane helix</keyword>
<feature type="transmembrane region" description="Helical" evidence="8">
    <location>
        <begin position="159"/>
        <end position="177"/>
    </location>
</feature>
<dbReference type="InterPro" id="IPR002657">
    <property type="entry name" value="BilAc:Na_symport/Acr3"/>
</dbReference>
<evidence type="ECO:0000256" key="5">
    <source>
        <dbReference type="ARBA" id="ARBA00022692"/>
    </source>
</evidence>
<dbReference type="PANTHER" id="PTHR43057">
    <property type="entry name" value="ARSENITE EFFLUX TRANSPORTER"/>
    <property type="match status" value="1"/>
</dbReference>
<evidence type="ECO:0000313" key="9">
    <source>
        <dbReference type="EMBL" id="MBY0753996.1"/>
    </source>
</evidence>
<evidence type="ECO:0000256" key="4">
    <source>
        <dbReference type="ARBA" id="ARBA00022475"/>
    </source>
</evidence>
<evidence type="ECO:0000256" key="7">
    <source>
        <dbReference type="ARBA" id="ARBA00023136"/>
    </source>
</evidence>
<gene>
    <name evidence="9" type="ORF">K5V21_00870</name>
</gene>
<keyword evidence="10" id="KW-1185">Reference proteome</keyword>
<keyword evidence="3" id="KW-0813">Transport</keyword>
<dbReference type="EMBL" id="JAIKTU010000001">
    <property type="protein sequence ID" value="MBY0753996.1"/>
    <property type="molecule type" value="Genomic_DNA"/>
</dbReference>
<evidence type="ECO:0000256" key="2">
    <source>
        <dbReference type="ARBA" id="ARBA00010110"/>
    </source>
</evidence>
<keyword evidence="5 8" id="KW-0812">Transmembrane</keyword>
<comment type="subcellular location">
    <subcellularLocation>
        <location evidence="1">Cell membrane</location>
        <topology evidence="1">Multi-pass membrane protein</topology>
    </subcellularLocation>
</comment>
<feature type="transmembrane region" description="Helical" evidence="8">
    <location>
        <begin position="7"/>
        <end position="29"/>
    </location>
</feature>
<dbReference type="InterPro" id="IPR038770">
    <property type="entry name" value="Na+/solute_symporter_sf"/>
</dbReference>
<accession>A0ABS7KT61</accession>
<evidence type="ECO:0000256" key="1">
    <source>
        <dbReference type="ARBA" id="ARBA00004651"/>
    </source>
</evidence>
<feature type="transmembrane region" description="Helical" evidence="8">
    <location>
        <begin position="65"/>
        <end position="89"/>
    </location>
</feature>
<keyword evidence="7 8" id="KW-0472">Membrane</keyword>
<dbReference type="Pfam" id="PF01758">
    <property type="entry name" value="SBF"/>
    <property type="match status" value="1"/>
</dbReference>
<feature type="transmembrane region" description="Helical" evidence="8">
    <location>
        <begin position="35"/>
        <end position="53"/>
    </location>
</feature>
<evidence type="ECO:0000313" key="10">
    <source>
        <dbReference type="Proteomes" id="UP001299068"/>
    </source>
</evidence>
<comment type="similarity">
    <text evidence="2">Belongs to the arsenical resistance-3 (ACR3) (TC 2.A.59) family.</text>
</comment>
<protein>
    <submittedName>
        <fullName evidence="9">Arsenic resistance protein</fullName>
    </submittedName>
</protein>
<dbReference type="Gene3D" id="1.20.1530.20">
    <property type="match status" value="1"/>
</dbReference>
<organism evidence="9 10">
    <name type="scientific">Clostridium sardiniense</name>
    <name type="common">Clostridium absonum</name>
    <dbReference type="NCBI Taxonomy" id="29369"/>
    <lineage>
        <taxon>Bacteria</taxon>
        <taxon>Bacillati</taxon>
        <taxon>Bacillota</taxon>
        <taxon>Clostridia</taxon>
        <taxon>Eubacteriales</taxon>
        <taxon>Clostridiaceae</taxon>
        <taxon>Clostridium</taxon>
    </lineage>
</organism>
<reference evidence="9 10" key="1">
    <citation type="journal article" date="2021" name="Cell Host Microbe">
        <title>in vivo commensal control of Clostridioides difficile virulence.</title>
        <authorList>
            <person name="Girinathan B.P."/>
            <person name="Dibenedetto N."/>
            <person name="Worley J.N."/>
            <person name="Peltier J."/>
            <person name="Arrieta-Ortiz M.L."/>
            <person name="Rupa Christinal Immanuel S."/>
            <person name="Lavin R."/>
            <person name="Delaney M.L."/>
            <person name="Cummins C."/>
            <person name="Hoffmann M."/>
            <person name="Luo Y."/>
            <person name="Gonzalez-Escalona N."/>
            <person name="Allard M."/>
            <person name="Onderdonk A.B."/>
            <person name="Gerber G.K."/>
            <person name="Sonenshein A.L."/>
            <person name="Baliga N."/>
            <person name="Dupuy B."/>
            <person name="Bry L."/>
        </authorList>
    </citation>
    <scope>NUCLEOTIDE SEQUENCE [LARGE SCALE GENOMIC DNA]</scope>
    <source>
        <strain evidence="9 10">DSM 599</strain>
    </source>
</reference>